<comment type="caution">
    <text evidence="2">The sequence shown here is derived from an EMBL/GenBank/DDBJ whole genome shotgun (WGS) entry which is preliminary data.</text>
</comment>
<name>A0AA40B2A7_9PEZI</name>
<dbReference type="AlphaFoldDB" id="A0AA40B2A7"/>
<dbReference type="InterPro" id="IPR011333">
    <property type="entry name" value="SKP1/BTB/POZ_sf"/>
</dbReference>
<dbReference type="Proteomes" id="UP001172159">
    <property type="component" value="Unassembled WGS sequence"/>
</dbReference>
<accession>A0AA40B2A7</accession>
<organism evidence="2 3">
    <name type="scientific">Apiosordaria backusii</name>
    <dbReference type="NCBI Taxonomy" id="314023"/>
    <lineage>
        <taxon>Eukaryota</taxon>
        <taxon>Fungi</taxon>
        <taxon>Dikarya</taxon>
        <taxon>Ascomycota</taxon>
        <taxon>Pezizomycotina</taxon>
        <taxon>Sordariomycetes</taxon>
        <taxon>Sordariomycetidae</taxon>
        <taxon>Sordariales</taxon>
        <taxon>Lasiosphaeriaceae</taxon>
        <taxon>Apiosordaria</taxon>
    </lineage>
</organism>
<dbReference type="Gene3D" id="3.30.710.10">
    <property type="entry name" value="Potassium Channel Kv1.1, Chain A"/>
    <property type="match status" value="1"/>
</dbReference>
<proteinExistence type="predicted"/>
<evidence type="ECO:0008006" key="4">
    <source>
        <dbReference type="Google" id="ProtNLM"/>
    </source>
</evidence>
<keyword evidence="3" id="KW-1185">Reference proteome</keyword>
<gene>
    <name evidence="2" type="ORF">B0T21DRAFT_421626</name>
</gene>
<feature type="region of interest" description="Disordered" evidence="1">
    <location>
        <begin position="292"/>
        <end position="312"/>
    </location>
</feature>
<evidence type="ECO:0000256" key="1">
    <source>
        <dbReference type="SAM" id="MobiDB-lite"/>
    </source>
</evidence>
<evidence type="ECO:0000313" key="3">
    <source>
        <dbReference type="Proteomes" id="UP001172159"/>
    </source>
</evidence>
<protein>
    <recommendedName>
        <fullName evidence="4">BTB domain-containing protein</fullName>
    </recommendedName>
</protein>
<sequence>MPSESVEIVDGANNPVAAVIESRPVANTLDNNLVVDETADKNLVLQTVNNNHIVEDIDEDGDLILHVGPTSTLKAYKIEASTLRRTSVVFKAKLLGEWSNSKPTDGSQWVVSLPEDDPICLKVVLHIIHGQFDHASEVMAKGDKNMLYDLLVLCDKYDMAYIIKPWASAWFDRTIQDLKDKPSYLKLAFIAWELGRHDLFTESCQHLVLASGLSLGGGLAAYGCHLSRCRLGPLDMEGKNLNCTHDLPLHMLTERMESLRYVIIQNVLDFYHNEVKCRLVGKTPTHIHRQANFSFGSSSQPTPSQPTPSRPQMNKKMCDHLILGGILQATLAQDSTKIEDRDTGYIVLLPKEASEYADSVLSLIGQVTKIFRAVSPLDSGHESCHPEHRFLPFQESIKTFTAECNKGWENCLLRPGDEERLAERKRLFS</sequence>
<reference evidence="2" key="1">
    <citation type="submission" date="2023-06" db="EMBL/GenBank/DDBJ databases">
        <title>Genome-scale phylogeny and comparative genomics of the fungal order Sordariales.</title>
        <authorList>
            <consortium name="Lawrence Berkeley National Laboratory"/>
            <person name="Hensen N."/>
            <person name="Bonometti L."/>
            <person name="Westerberg I."/>
            <person name="Brannstrom I.O."/>
            <person name="Guillou S."/>
            <person name="Cros-Aarteil S."/>
            <person name="Calhoun S."/>
            <person name="Haridas S."/>
            <person name="Kuo A."/>
            <person name="Mondo S."/>
            <person name="Pangilinan J."/>
            <person name="Riley R."/>
            <person name="Labutti K."/>
            <person name="Andreopoulos B."/>
            <person name="Lipzen A."/>
            <person name="Chen C."/>
            <person name="Yanf M."/>
            <person name="Daum C."/>
            <person name="Ng V."/>
            <person name="Clum A."/>
            <person name="Steindorff A."/>
            <person name="Ohm R."/>
            <person name="Martin F."/>
            <person name="Silar P."/>
            <person name="Natvig D."/>
            <person name="Lalanne C."/>
            <person name="Gautier V."/>
            <person name="Ament-Velasquez S.L."/>
            <person name="Kruys A."/>
            <person name="Hutchinson M.I."/>
            <person name="Powell A.J."/>
            <person name="Barry K."/>
            <person name="Miller A.N."/>
            <person name="Grigoriev I.V."/>
            <person name="Debuchy R."/>
            <person name="Gladieux P."/>
            <person name="Thoren M.H."/>
            <person name="Johannesson H."/>
        </authorList>
    </citation>
    <scope>NUCLEOTIDE SEQUENCE</scope>
    <source>
        <strain evidence="2">CBS 540.89</strain>
    </source>
</reference>
<dbReference type="EMBL" id="JAUKTV010000010">
    <property type="protein sequence ID" value="KAK0726300.1"/>
    <property type="molecule type" value="Genomic_DNA"/>
</dbReference>
<evidence type="ECO:0000313" key="2">
    <source>
        <dbReference type="EMBL" id="KAK0726300.1"/>
    </source>
</evidence>